<reference evidence="1" key="1">
    <citation type="submission" date="2014-11" db="EMBL/GenBank/DDBJ databases">
        <authorList>
            <person name="Amaro Gonzalez C."/>
        </authorList>
    </citation>
    <scope>NUCLEOTIDE SEQUENCE</scope>
</reference>
<dbReference type="AlphaFoldDB" id="A0A0E9RLK2"/>
<protein>
    <submittedName>
        <fullName evidence="1">Uncharacterized protein</fullName>
    </submittedName>
</protein>
<name>A0A0E9RLK2_ANGAN</name>
<proteinExistence type="predicted"/>
<organism evidence="1">
    <name type="scientific">Anguilla anguilla</name>
    <name type="common">European freshwater eel</name>
    <name type="synonym">Muraena anguilla</name>
    <dbReference type="NCBI Taxonomy" id="7936"/>
    <lineage>
        <taxon>Eukaryota</taxon>
        <taxon>Metazoa</taxon>
        <taxon>Chordata</taxon>
        <taxon>Craniata</taxon>
        <taxon>Vertebrata</taxon>
        <taxon>Euteleostomi</taxon>
        <taxon>Actinopterygii</taxon>
        <taxon>Neopterygii</taxon>
        <taxon>Teleostei</taxon>
        <taxon>Anguilliformes</taxon>
        <taxon>Anguillidae</taxon>
        <taxon>Anguilla</taxon>
    </lineage>
</organism>
<evidence type="ECO:0000313" key="1">
    <source>
        <dbReference type="EMBL" id="JAH29702.1"/>
    </source>
</evidence>
<reference evidence="1" key="2">
    <citation type="journal article" date="2015" name="Fish Shellfish Immunol.">
        <title>Early steps in the European eel (Anguilla anguilla)-Vibrio vulnificus interaction in the gills: Role of the RtxA13 toxin.</title>
        <authorList>
            <person name="Callol A."/>
            <person name="Pajuelo D."/>
            <person name="Ebbesson L."/>
            <person name="Teles M."/>
            <person name="MacKenzie S."/>
            <person name="Amaro C."/>
        </authorList>
    </citation>
    <scope>NUCLEOTIDE SEQUENCE</scope>
</reference>
<dbReference type="EMBL" id="GBXM01078875">
    <property type="protein sequence ID" value="JAH29702.1"/>
    <property type="molecule type" value="Transcribed_RNA"/>
</dbReference>
<sequence>MADTNSQTHIFISLNVILHMNFFGKSNYYLISSVLLWL</sequence>
<accession>A0A0E9RLK2</accession>